<evidence type="ECO:0000313" key="2">
    <source>
        <dbReference type="Proteomes" id="UP001497482"/>
    </source>
</evidence>
<dbReference type="AlphaFoldDB" id="A0AAV2KTZ4"/>
<gene>
    <name evidence="1" type="ORF">KC01_LOCUS21470</name>
</gene>
<name>A0AAV2KTZ4_KNICA</name>
<dbReference type="EMBL" id="OZ035824">
    <property type="protein sequence ID" value="CAL1592188.1"/>
    <property type="molecule type" value="Genomic_DNA"/>
</dbReference>
<organism evidence="1 2">
    <name type="scientific">Knipowitschia caucasica</name>
    <name type="common">Caucasian dwarf goby</name>
    <name type="synonym">Pomatoschistus caucasicus</name>
    <dbReference type="NCBI Taxonomy" id="637954"/>
    <lineage>
        <taxon>Eukaryota</taxon>
        <taxon>Metazoa</taxon>
        <taxon>Chordata</taxon>
        <taxon>Craniata</taxon>
        <taxon>Vertebrata</taxon>
        <taxon>Euteleostomi</taxon>
        <taxon>Actinopterygii</taxon>
        <taxon>Neopterygii</taxon>
        <taxon>Teleostei</taxon>
        <taxon>Neoteleostei</taxon>
        <taxon>Acanthomorphata</taxon>
        <taxon>Gobiaria</taxon>
        <taxon>Gobiiformes</taxon>
        <taxon>Gobioidei</taxon>
        <taxon>Gobiidae</taxon>
        <taxon>Gobiinae</taxon>
        <taxon>Knipowitschia</taxon>
    </lineage>
</organism>
<accession>A0AAV2KTZ4</accession>
<dbReference type="PANTHER" id="PTHR20908">
    <property type="entry name" value="LD15586P"/>
    <property type="match status" value="1"/>
</dbReference>
<sequence length="245" mass="28357">MKLLPISHFLWPRWGLEHSREILELLQSEQFVTRPLLVHAFSIGAYTFAQLLVHVSRDAPQFDSLTQRIRGQVYDSVVAGSVEHMATGLGKTMFPQFESLIRRASLTYFDLFKRQTLDYFNTGIDVFWNTPVKAPALFFYCKNDAMSNWETVDQIIDHWAKSGIHVTGKKWEESTHAGHLKRHTQEYLSAIHEFLHSRNFPVRRSPENKSPQLTPSSWGMLKCSPEILHSPHNIHVRNHPSERGI</sequence>
<dbReference type="Pfam" id="PF05705">
    <property type="entry name" value="DUF829"/>
    <property type="match status" value="1"/>
</dbReference>
<dbReference type="PANTHER" id="PTHR20908:SF4">
    <property type="entry name" value="SI:DKEY-5I3.5"/>
    <property type="match status" value="1"/>
</dbReference>
<dbReference type="SUPFAM" id="SSF53474">
    <property type="entry name" value="alpha/beta-Hydrolases"/>
    <property type="match status" value="1"/>
</dbReference>
<dbReference type="InterPro" id="IPR029058">
    <property type="entry name" value="AB_hydrolase_fold"/>
</dbReference>
<dbReference type="GO" id="GO:0017171">
    <property type="term" value="F:serine hydrolase activity"/>
    <property type="evidence" value="ECO:0007669"/>
    <property type="project" value="TreeGrafter"/>
</dbReference>
<proteinExistence type="predicted"/>
<evidence type="ECO:0000313" key="1">
    <source>
        <dbReference type="EMBL" id="CAL1592188.1"/>
    </source>
</evidence>
<dbReference type="InterPro" id="IPR008547">
    <property type="entry name" value="DUF829_TMEM53"/>
</dbReference>
<dbReference type="Proteomes" id="UP001497482">
    <property type="component" value="Chromosome 2"/>
</dbReference>
<dbReference type="Gene3D" id="3.40.50.1820">
    <property type="entry name" value="alpha/beta hydrolase"/>
    <property type="match status" value="1"/>
</dbReference>
<keyword evidence="2" id="KW-1185">Reference proteome</keyword>
<reference evidence="1 2" key="1">
    <citation type="submission" date="2024-04" db="EMBL/GenBank/DDBJ databases">
        <authorList>
            <person name="Waldvogel A.-M."/>
            <person name="Schoenle A."/>
        </authorList>
    </citation>
    <scope>NUCLEOTIDE SEQUENCE [LARGE SCALE GENOMIC DNA]</scope>
</reference>
<protein>
    <submittedName>
        <fullName evidence="1">Uncharacterized protein</fullName>
    </submittedName>
</protein>